<gene>
    <name evidence="2" type="ORF">DRI96_00195</name>
</gene>
<dbReference type="Pfam" id="PF01261">
    <property type="entry name" value="AP_endonuc_2"/>
    <property type="match status" value="1"/>
</dbReference>
<accession>A0A662DL48</accession>
<dbReference type="GO" id="GO:0016853">
    <property type="term" value="F:isomerase activity"/>
    <property type="evidence" value="ECO:0007669"/>
    <property type="project" value="UniProtKB-KW"/>
</dbReference>
<organism evidence="2 3">
    <name type="scientific">Aerophobetes bacterium</name>
    <dbReference type="NCBI Taxonomy" id="2030807"/>
    <lineage>
        <taxon>Bacteria</taxon>
        <taxon>Candidatus Aerophobota</taxon>
    </lineage>
</organism>
<dbReference type="InterPro" id="IPR050312">
    <property type="entry name" value="IolE/XylAMocC-like"/>
</dbReference>
<protein>
    <submittedName>
        <fullName evidence="2">Sugar phosphate isomerase/epimerase</fullName>
    </submittedName>
</protein>
<reference evidence="2 3" key="1">
    <citation type="submission" date="2018-06" db="EMBL/GenBank/DDBJ databases">
        <title>Extensive metabolic versatility and redundancy in microbially diverse, dynamic hydrothermal sediments.</title>
        <authorList>
            <person name="Dombrowski N."/>
            <person name="Teske A."/>
            <person name="Baker B.J."/>
        </authorList>
    </citation>
    <scope>NUCLEOTIDE SEQUENCE [LARGE SCALE GENOMIC DNA]</scope>
    <source>
        <strain evidence="2">B19_G9</strain>
    </source>
</reference>
<name>A0A662DL48_UNCAE</name>
<dbReference type="InterPro" id="IPR013022">
    <property type="entry name" value="Xyl_isomerase-like_TIM-brl"/>
</dbReference>
<evidence type="ECO:0000259" key="1">
    <source>
        <dbReference type="Pfam" id="PF01261"/>
    </source>
</evidence>
<dbReference type="Proteomes" id="UP000267654">
    <property type="component" value="Unassembled WGS sequence"/>
</dbReference>
<dbReference type="PANTHER" id="PTHR12110:SF21">
    <property type="entry name" value="XYLOSE ISOMERASE-LIKE TIM BARREL DOMAIN-CONTAINING PROTEIN"/>
    <property type="match status" value="1"/>
</dbReference>
<dbReference type="PANTHER" id="PTHR12110">
    <property type="entry name" value="HYDROXYPYRUVATE ISOMERASE"/>
    <property type="match status" value="1"/>
</dbReference>
<comment type="caution">
    <text evidence="2">The sequence shown here is derived from an EMBL/GenBank/DDBJ whole genome shotgun (WGS) entry which is preliminary data.</text>
</comment>
<proteinExistence type="predicted"/>
<dbReference type="InterPro" id="IPR036237">
    <property type="entry name" value="Xyl_isomerase-like_sf"/>
</dbReference>
<dbReference type="SUPFAM" id="SSF51658">
    <property type="entry name" value="Xylose isomerase-like"/>
    <property type="match status" value="1"/>
</dbReference>
<keyword evidence="2" id="KW-0413">Isomerase</keyword>
<evidence type="ECO:0000313" key="3">
    <source>
        <dbReference type="Proteomes" id="UP000267654"/>
    </source>
</evidence>
<dbReference type="Gene3D" id="3.20.20.150">
    <property type="entry name" value="Divalent-metal-dependent TIM barrel enzymes"/>
    <property type="match status" value="1"/>
</dbReference>
<evidence type="ECO:0000313" key="2">
    <source>
        <dbReference type="EMBL" id="RLE15247.1"/>
    </source>
</evidence>
<dbReference type="EMBL" id="QMQB01000004">
    <property type="protein sequence ID" value="RLE15247.1"/>
    <property type="molecule type" value="Genomic_DNA"/>
</dbReference>
<sequence>MKLGFLAALLSNMKIEELVEWAVNSGFDCLEIAAWPPKSKQICKYWGTNINVVELDKSKAEIIKDLFANHNIEISSLAYYANNLAADPKERESVHTHLKRVINAASLLNVDLVGTFIGRDHTKSIAENIKIAIEVFKGLVSYAKDHGVRLMIENCPMVGWQVEGLIGNIAYAPFIWEELFDSIPQSNFGLNFDPSHLIWQQIDYCQILDEFATKIFHCHAKDTKIIKDKLNRNGIYSKNWWIPKIPGSGDINWEKFTDALEKIGYSGVVSIELEDSVYEENEEKVKEGLLKSLNYLRSVIKEKKWIK</sequence>
<feature type="domain" description="Xylose isomerase-like TIM barrel" evidence="1">
    <location>
        <begin position="19"/>
        <end position="289"/>
    </location>
</feature>
<dbReference type="AlphaFoldDB" id="A0A662DL48"/>